<evidence type="ECO:0000256" key="2">
    <source>
        <dbReference type="ARBA" id="ARBA00022448"/>
    </source>
</evidence>
<feature type="transmembrane region" description="Helical" evidence="9">
    <location>
        <begin position="94"/>
        <end position="115"/>
    </location>
</feature>
<evidence type="ECO:0000313" key="12">
    <source>
        <dbReference type="Proteomes" id="UP001385499"/>
    </source>
</evidence>
<name>A0ABU8TKI3_9HYPH</name>
<evidence type="ECO:0000256" key="3">
    <source>
        <dbReference type="ARBA" id="ARBA00022475"/>
    </source>
</evidence>
<evidence type="ECO:0000256" key="1">
    <source>
        <dbReference type="ARBA" id="ARBA00004429"/>
    </source>
</evidence>
<comment type="subunit">
    <text evidence="9">The complex comprises the extracytoplasmic solute receptor protein and the two transmembrane proteins.</text>
</comment>
<comment type="function">
    <text evidence="9">Part of the tripartite ATP-independent periplasmic (TRAP) transport system.</text>
</comment>
<proteinExistence type="inferred from homology"/>
<evidence type="ECO:0000256" key="4">
    <source>
        <dbReference type="ARBA" id="ARBA00022519"/>
    </source>
</evidence>
<feature type="domain" description="Tripartite ATP-independent periplasmic transporters DctQ component" evidence="10">
    <location>
        <begin position="53"/>
        <end position="164"/>
    </location>
</feature>
<keyword evidence="2 9" id="KW-0813">Transport</keyword>
<evidence type="ECO:0000256" key="5">
    <source>
        <dbReference type="ARBA" id="ARBA00022692"/>
    </source>
</evidence>
<comment type="caution">
    <text evidence="11">The sequence shown here is derived from an EMBL/GenBank/DDBJ whole genome shotgun (WGS) entry which is preliminary data.</text>
</comment>
<comment type="similarity">
    <text evidence="8 9">Belongs to the TRAP transporter small permease family.</text>
</comment>
<feature type="transmembrane region" description="Helical" evidence="9">
    <location>
        <begin position="12"/>
        <end position="36"/>
    </location>
</feature>
<keyword evidence="12" id="KW-1185">Reference proteome</keyword>
<dbReference type="EMBL" id="JBAKIA010000006">
    <property type="protein sequence ID" value="MEJ8474669.1"/>
    <property type="molecule type" value="Genomic_DNA"/>
</dbReference>
<dbReference type="Pfam" id="PF04290">
    <property type="entry name" value="DctQ"/>
    <property type="match status" value="1"/>
</dbReference>
<organism evidence="11 12">
    <name type="scientific">Roseibium algae</name>
    <dbReference type="NCBI Taxonomy" id="3123038"/>
    <lineage>
        <taxon>Bacteria</taxon>
        <taxon>Pseudomonadati</taxon>
        <taxon>Pseudomonadota</taxon>
        <taxon>Alphaproteobacteria</taxon>
        <taxon>Hyphomicrobiales</taxon>
        <taxon>Stappiaceae</taxon>
        <taxon>Roseibium</taxon>
    </lineage>
</organism>
<keyword evidence="5 9" id="KW-0812">Transmembrane</keyword>
<dbReference type="RefSeq" id="WP_340274432.1">
    <property type="nucleotide sequence ID" value="NZ_JBAKIA010000006.1"/>
</dbReference>
<feature type="transmembrane region" description="Helical" evidence="9">
    <location>
        <begin position="135"/>
        <end position="158"/>
    </location>
</feature>
<comment type="subcellular location">
    <subcellularLocation>
        <location evidence="1 9">Cell inner membrane</location>
        <topology evidence="1 9">Multi-pass membrane protein</topology>
    </subcellularLocation>
</comment>
<keyword evidence="6 9" id="KW-1133">Transmembrane helix</keyword>
<evidence type="ECO:0000256" key="8">
    <source>
        <dbReference type="ARBA" id="ARBA00038436"/>
    </source>
</evidence>
<dbReference type="Proteomes" id="UP001385499">
    <property type="component" value="Unassembled WGS sequence"/>
</dbReference>
<evidence type="ECO:0000313" key="11">
    <source>
        <dbReference type="EMBL" id="MEJ8474669.1"/>
    </source>
</evidence>
<evidence type="ECO:0000259" key="10">
    <source>
        <dbReference type="Pfam" id="PF04290"/>
    </source>
</evidence>
<evidence type="ECO:0000256" key="9">
    <source>
        <dbReference type="RuleBase" id="RU369079"/>
    </source>
</evidence>
<sequence>MRAFLDGLYRLAGGLAATCLVTIALMVVAQVLGRLIDGGRKLLGMEPLGLLVPSLAEFAGFLLVGASFLALASTMRMGDHIRVSILLQLVPPKFTRFFEFWCLAVSLALLTYFSWHAGLLAYDSYLYHEVSFGIIPVPLWIPQSVMTLGVTVFAISLADDLLGVLLGRSPSYAVAERGDAIEGVE</sequence>
<keyword evidence="7 9" id="KW-0472">Membrane</keyword>
<dbReference type="PANTHER" id="PTHR35011">
    <property type="entry name" value="2,3-DIKETO-L-GULONATE TRAP TRANSPORTER SMALL PERMEASE PROTEIN YIAM"/>
    <property type="match status" value="1"/>
</dbReference>
<reference evidence="11 12" key="1">
    <citation type="submission" date="2024-02" db="EMBL/GenBank/DDBJ databases">
        <title>Roseibium algae sp. nov., isolated from marine alga (Grateloupia sp.), showing potential in myo-inositol conversion.</title>
        <authorList>
            <person name="Wang Y."/>
        </authorList>
    </citation>
    <scope>NUCLEOTIDE SEQUENCE [LARGE SCALE GENOMIC DNA]</scope>
    <source>
        <strain evidence="11 12">H3510</strain>
    </source>
</reference>
<dbReference type="InterPro" id="IPR055348">
    <property type="entry name" value="DctQ"/>
</dbReference>
<protein>
    <recommendedName>
        <fullName evidence="9">TRAP transporter small permease protein</fullName>
    </recommendedName>
</protein>
<evidence type="ECO:0000256" key="7">
    <source>
        <dbReference type="ARBA" id="ARBA00023136"/>
    </source>
</evidence>
<keyword evidence="4 9" id="KW-0997">Cell inner membrane</keyword>
<feature type="transmembrane region" description="Helical" evidence="9">
    <location>
        <begin position="48"/>
        <end position="73"/>
    </location>
</feature>
<dbReference type="PANTHER" id="PTHR35011:SF10">
    <property type="entry name" value="TRAP TRANSPORTER SMALL PERMEASE PROTEIN"/>
    <property type="match status" value="1"/>
</dbReference>
<accession>A0ABU8TKI3</accession>
<gene>
    <name evidence="11" type="ORF">V6575_11280</name>
</gene>
<dbReference type="InterPro" id="IPR007387">
    <property type="entry name" value="TRAP_DctQ"/>
</dbReference>
<evidence type="ECO:0000256" key="6">
    <source>
        <dbReference type="ARBA" id="ARBA00022989"/>
    </source>
</evidence>
<keyword evidence="3" id="KW-1003">Cell membrane</keyword>